<dbReference type="InterPro" id="IPR058922">
    <property type="entry name" value="WHD_DRP"/>
</dbReference>
<dbReference type="Gene3D" id="3.80.10.10">
    <property type="entry name" value="Ribonuclease Inhibitor"/>
    <property type="match status" value="4"/>
</dbReference>
<organism evidence="8 9">
    <name type="scientific">Citrus x changshan-huyou</name>
    <dbReference type="NCBI Taxonomy" id="2935761"/>
    <lineage>
        <taxon>Eukaryota</taxon>
        <taxon>Viridiplantae</taxon>
        <taxon>Streptophyta</taxon>
        <taxon>Embryophyta</taxon>
        <taxon>Tracheophyta</taxon>
        <taxon>Spermatophyta</taxon>
        <taxon>Magnoliopsida</taxon>
        <taxon>eudicotyledons</taxon>
        <taxon>Gunneridae</taxon>
        <taxon>Pentapetalae</taxon>
        <taxon>rosids</taxon>
        <taxon>malvids</taxon>
        <taxon>Sapindales</taxon>
        <taxon>Rutaceae</taxon>
        <taxon>Aurantioideae</taxon>
        <taxon>Citrus</taxon>
    </lineage>
</organism>
<dbReference type="SUPFAM" id="SSF52047">
    <property type="entry name" value="RNI-like"/>
    <property type="match status" value="1"/>
</dbReference>
<dbReference type="Pfam" id="PF23598">
    <property type="entry name" value="LRR_14"/>
    <property type="match status" value="1"/>
</dbReference>
<reference evidence="8 9" key="1">
    <citation type="submission" date="2024-05" db="EMBL/GenBank/DDBJ databases">
        <title>Haplotype-resolved chromosome-level genome assembly of Huyou (Citrus changshanensis).</title>
        <authorList>
            <person name="Miao C."/>
            <person name="Chen W."/>
            <person name="Wu Y."/>
            <person name="Wang L."/>
            <person name="Zhao S."/>
            <person name="Grierson D."/>
            <person name="Xu C."/>
            <person name="Chen K."/>
        </authorList>
    </citation>
    <scope>NUCLEOTIDE SEQUENCE [LARGE SCALE GENOMIC DNA]</scope>
    <source>
        <strain evidence="8">01-14</strain>
        <tissue evidence="8">Leaf</tissue>
    </source>
</reference>
<evidence type="ECO:0000313" key="8">
    <source>
        <dbReference type="EMBL" id="KAK9176876.1"/>
    </source>
</evidence>
<evidence type="ECO:0000259" key="4">
    <source>
        <dbReference type="Pfam" id="PF00931"/>
    </source>
</evidence>
<dbReference type="InterPro" id="IPR032675">
    <property type="entry name" value="LRR_dom_sf"/>
</dbReference>
<dbReference type="PANTHER" id="PTHR36766:SF42">
    <property type="entry name" value="NB-ARC DOMAIN DISEASE RESISTANCE PROTEIN"/>
    <property type="match status" value="1"/>
</dbReference>
<evidence type="ECO:0000259" key="5">
    <source>
        <dbReference type="Pfam" id="PF23559"/>
    </source>
</evidence>
<dbReference type="InterPro" id="IPR042197">
    <property type="entry name" value="Apaf_helical"/>
</dbReference>
<sequence length="925" mass="104756">MLDGIAEERIKFHLREAVADRRVEVRARRETGSVVAQPEVYGREEDKEKIVERLVKDVAGSDDISIYPIVGMGGLGKTTLAQLVFNDDRIKRHFEFRIWVFVFEDFNVRRLMTDIITSSGGNVSEAWNLDLLQRRLKDMLDGKRYLLVLDDVWNEDQEKWDQLKCTLTCGSKGSSVVVTTRLAKVASIMGTLPVHRLSDLSEDDCWLLFKQRAFGNDVEQPMNILAIAKEIVKKCKGVPLAAKTLGSLMHFKSDENEWLHVKDSELWNLPQEENSILPALRLSYANLPVELRQCFAFCAVFPKNAKIKKERLIHLWMANGFISSKGSLEAEAVVEFSRTLLIQPTYPIILTNSGEYPCDISKFHRLRALEFIDPRLTKLSPAIGKLKHLRYLDLTDALIKFLPKSLCSLWNLQILKLEGCTALRRLPHHMKRLKNLHHLYLNGCWSLTSMPPKLRQMTALKTLSIFIVGRKKGYRLDELQGLNLSGDLHIKHLERVGNRMDAAEANLGEKANLRRLFLSWESDCESQLQENSERVLQALEPHSNLESLEISGYNGINFPLWVSSPVLNNLVSVGLKNFNCLELPPVGKLPSLKYLKISGMKHVKYIDNYFHGEGVKVFQSLETLSISKLPSLEKLSVEQGRNTLPCLTRLLISECPNLTLPCLSSLTELRVHSCSEAFLHSIPNLNKLTDLSIGGNDKVMTLPDSIFLNLTSLQSLRMGHFTKLKALPTDLRSLNALKSLYISHCYELESLPGQGLRCLNSLESLYIEYCEKFNCLSDGLKHLTALQSLDLAGVPELVDFPEGFQHLVSLKYLAFYGQGNVHNPVGSLTALPETWQHIPSLEILAVTDFPNLTSLPNWLGNLTSLRVLRFSGCCKLRCLPASIKNLTNLQTLDLWGCPELEKRCKKETGEDWHKIAHIPFVEMFS</sequence>
<dbReference type="EMBL" id="JBCGBO010000025">
    <property type="protein sequence ID" value="KAK9176876.1"/>
    <property type="molecule type" value="Genomic_DNA"/>
</dbReference>
<evidence type="ECO:0000259" key="6">
    <source>
        <dbReference type="Pfam" id="PF23598"/>
    </source>
</evidence>
<gene>
    <name evidence="8" type="ORF">WN944_028895</name>
</gene>
<accession>A0AAP0LKP2</accession>
<feature type="domain" description="Disease resistance R13L4/SHOC-2-like LRR" evidence="6">
    <location>
        <begin position="652"/>
        <end position="859"/>
    </location>
</feature>
<evidence type="ECO:0000256" key="3">
    <source>
        <dbReference type="ARBA" id="ARBA00022821"/>
    </source>
</evidence>
<dbReference type="Gene3D" id="3.40.50.300">
    <property type="entry name" value="P-loop containing nucleotide triphosphate hydrolases"/>
    <property type="match status" value="1"/>
</dbReference>
<evidence type="ECO:0000256" key="2">
    <source>
        <dbReference type="ARBA" id="ARBA00022737"/>
    </source>
</evidence>
<dbReference type="Pfam" id="PF25019">
    <property type="entry name" value="LRR_R13L1-DRL21"/>
    <property type="match status" value="1"/>
</dbReference>
<dbReference type="PANTHER" id="PTHR36766">
    <property type="entry name" value="PLANT BROAD-SPECTRUM MILDEW RESISTANCE PROTEIN RPW8"/>
    <property type="match status" value="1"/>
</dbReference>
<feature type="domain" description="R13L1/DRL21-like LRR repeat region" evidence="7">
    <location>
        <begin position="476"/>
        <end position="600"/>
    </location>
</feature>
<evidence type="ECO:0000259" key="7">
    <source>
        <dbReference type="Pfam" id="PF25019"/>
    </source>
</evidence>
<evidence type="ECO:0008006" key="10">
    <source>
        <dbReference type="Google" id="ProtNLM"/>
    </source>
</evidence>
<keyword evidence="3" id="KW-0611">Plant defense</keyword>
<dbReference type="GO" id="GO:0006952">
    <property type="term" value="P:defense response"/>
    <property type="evidence" value="ECO:0007669"/>
    <property type="project" value="UniProtKB-KW"/>
</dbReference>
<keyword evidence="2" id="KW-0677">Repeat</keyword>
<feature type="domain" description="Disease resistance protein winged helix" evidence="5">
    <location>
        <begin position="300"/>
        <end position="333"/>
    </location>
</feature>
<evidence type="ECO:0000313" key="9">
    <source>
        <dbReference type="Proteomes" id="UP001428341"/>
    </source>
</evidence>
<dbReference type="Proteomes" id="UP001428341">
    <property type="component" value="Unassembled WGS sequence"/>
</dbReference>
<name>A0AAP0LKP2_9ROSI</name>
<protein>
    <recommendedName>
        <fullName evidence="10">NB-ARC domain-containing protein</fullName>
    </recommendedName>
</protein>
<feature type="domain" description="NB-ARC" evidence="4">
    <location>
        <begin position="44"/>
        <end position="218"/>
    </location>
</feature>
<dbReference type="InterPro" id="IPR002182">
    <property type="entry name" value="NB-ARC"/>
</dbReference>
<dbReference type="Pfam" id="PF00931">
    <property type="entry name" value="NB-ARC"/>
    <property type="match status" value="1"/>
</dbReference>
<dbReference type="AlphaFoldDB" id="A0AAP0LKP2"/>
<keyword evidence="1" id="KW-0433">Leucine-rich repeat</keyword>
<dbReference type="Gene3D" id="1.10.8.430">
    <property type="entry name" value="Helical domain of apoptotic protease-activating factors"/>
    <property type="match status" value="1"/>
</dbReference>
<dbReference type="SUPFAM" id="SSF52058">
    <property type="entry name" value="L domain-like"/>
    <property type="match status" value="1"/>
</dbReference>
<comment type="caution">
    <text evidence="8">The sequence shown here is derived from an EMBL/GenBank/DDBJ whole genome shotgun (WGS) entry which is preliminary data.</text>
</comment>
<proteinExistence type="predicted"/>
<evidence type="ECO:0000256" key="1">
    <source>
        <dbReference type="ARBA" id="ARBA00022614"/>
    </source>
</evidence>
<keyword evidence="9" id="KW-1185">Reference proteome</keyword>
<dbReference type="GO" id="GO:0043531">
    <property type="term" value="F:ADP binding"/>
    <property type="evidence" value="ECO:0007669"/>
    <property type="project" value="InterPro"/>
</dbReference>
<dbReference type="Pfam" id="PF23559">
    <property type="entry name" value="WHD_DRP"/>
    <property type="match status" value="1"/>
</dbReference>
<dbReference type="InterPro" id="IPR055414">
    <property type="entry name" value="LRR_R13L4/SHOC2-like"/>
</dbReference>
<dbReference type="InterPro" id="IPR056789">
    <property type="entry name" value="LRR_R13L1-DRL21"/>
</dbReference>
<dbReference type="FunFam" id="3.40.50.300:FF:001091">
    <property type="entry name" value="Probable disease resistance protein At1g61300"/>
    <property type="match status" value="1"/>
</dbReference>
<dbReference type="InterPro" id="IPR027417">
    <property type="entry name" value="P-loop_NTPase"/>
</dbReference>
<dbReference type="PRINTS" id="PR00364">
    <property type="entry name" value="DISEASERSIST"/>
</dbReference>
<dbReference type="SUPFAM" id="SSF52540">
    <property type="entry name" value="P-loop containing nucleoside triphosphate hydrolases"/>
    <property type="match status" value="1"/>
</dbReference>